<dbReference type="EMBL" id="JAMZIH010009284">
    <property type="protein sequence ID" value="KAJ1670402.1"/>
    <property type="molecule type" value="Genomic_DNA"/>
</dbReference>
<sequence length="120" mass="13436">GRRTFQETVFVGVESERGFNVRAKIIGTGGENMKFIQYATGVHVKVRGGPPPHHDGGFAPESSEPMSLFISGNNEEAVKKAKEYCEDLVTTVREDYEEFKRLPPPPPRPSHSHHRRDHGP</sequence>
<evidence type="ECO:0000313" key="2">
    <source>
        <dbReference type="Proteomes" id="UP001145114"/>
    </source>
</evidence>
<reference evidence="1" key="1">
    <citation type="submission" date="2022-06" db="EMBL/GenBank/DDBJ databases">
        <title>Phylogenomic reconstructions and comparative analyses of Kickxellomycotina fungi.</title>
        <authorList>
            <person name="Reynolds N.K."/>
            <person name="Stajich J.E."/>
            <person name="Barry K."/>
            <person name="Grigoriev I.V."/>
            <person name="Crous P."/>
            <person name="Smith M.E."/>
        </authorList>
    </citation>
    <scope>NUCLEOTIDE SEQUENCE</scope>
    <source>
        <strain evidence="1">RSA 2271</strain>
    </source>
</reference>
<gene>
    <name evidence="1" type="ORF">EV182_008232</name>
</gene>
<feature type="non-terminal residue" evidence="1">
    <location>
        <position position="120"/>
    </location>
</feature>
<proteinExistence type="predicted"/>
<protein>
    <submittedName>
        <fullName evidence="1">Uncharacterized protein</fullName>
    </submittedName>
</protein>
<dbReference type="Proteomes" id="UP001145114">
    <property type="component" value="Unassembled WGS sequence"/>
</dbReference>
<keyword evidence="2" id="KW-1185">Reference proteome</keyword>
<feature type="non-terminal residue" evidence="1">
    <location>
        <position position="1"/>
    </location>
</feature>
<organism evidence="1 2">
    <name type="scientific">Spiromyces aspiralis</name>
    <dbReference type="NCBI Taxonomy" id="68401"/>
    <lineage>
        <taxon>Eukaryota</taxon>
        <taxon>Fungi</taxon>
        <taxon>Fungi incertae sedis</taxon>
        <taxon>Zoopagomycota</taxon>
        <taxon>Kickxellomycotina</taxon>
        <taxon>Kickxellomycetes</taxon>
        <taxon>Kickxellales</taxon>
        <taxon>Kickxellaceae</taxon>
        <taxon>Spiromyces</taxon>
    </lineage>
</organism>
<comment type="caution">
    <text evidence="1">The sequence shown here is derived from an EMBL/GenBank/DDBJ whole genome shotgun (WGS) entry which is preliminary data.</text>
</comment>
<evidence type="ECO:0000313" key="1">
    <source>
        <dbReference type="EMBL" id="KAJ1670402.1"/>
    </source>
</evidence>
<name>A0ACC1H6V1_9FUNG</name>
<accession>A0ACC1H6V1</accession>